<evidence type="ECO:0000256" key="7">
    <source>
        <dbReference type="ARBA" id="ARBA00023114"/>
    </source>
</evidence>
<keyword evidence="8 11" id="KW-0472">Membrane</keyword>
<evidence type="ECO:0000256" key="9">
    <source>
        <dbReference type="ARBA" id="ARBA00023157"/>
    </source>
</evidence>
<evidence type="ECO:0000313" key="16">
    <source>
        <dbReference type="Proteomes" id="UP001139319"/>
    </source>
</evidence>
<evidence type="ECO:0000256" key="11">
    <source>
        <dbReference type="PROSITE-ProRule" id="PRU00473"/>
    </source>
</evidence>
<dbReference type="AlphaFoldDB" id="A0A9X2KWZ6"/>
<dbReference type="RefSeq" id="WP_253968277.1">
    <property type="nucleotide sequence ID" value="NZ_JAMFTH010000003.1"/>
</dbReference>
<evidence type="ECO:0000256" key="8">
    <source>
        <dbReference type="ARBA" id="ARBA00023136"/>
    </source>
</evidence>
<evidence type="ECO:0000256" key="13">
    <source>
        <dbReference type="SAM" id="SignalP"/>
    </source>
</evidence>
<dbReference type="Gene3D" id="3.30.1330.60">
    <property type="entry name" value="OmpA-like domain"/>
    <property type="match status" value="1"/>
</dbReference>
<dbReference type="GO" id="GO:0015288">
    <property type="term" value="F:porin activity"/>
    <property type="evidence" value="ECO:0007669"/>
    <property type="project" value="UniProtKB-KW"/>
</dbReference>
<dbReference type="Pfam" id="PF00691">
    <property type="entry name" value="OmpA"/>
    <property type="match status" value="1"/>
</dbReference>
<evidence type="ECO:0000256" key="3">
    <source>
        <dbReference type="ARBA" id="ARBA00022448"/>
    </source>
</evidence>
<dbReference type="PRINTS" id="PR01022">
    <property type="entry name" value="OUTRMMBRANEA"/>
</dbReference>
<evidence type="ECO:0000256" key="6">
    <source>
        <dbReference type="ARBA" id="ARBA00023065"/>
    </source>
</evidence>
<evidence type="ECO:0000256" key="10">
    <source>
        <dbReference type="ARBA" id="ARBA00023237"/>
    </source>
</evidence>
<keyword evidence="9" id="KW-1015">Disulfide bond</keyword>
<dbReference type="InterPro" id="IPR006664">
    <property type="entry name" value="OMP_bac"/>
</dbReference>
<dbReference type="GO" id="GO:0009279">
    <property type="term" value="C:cell outer membrane"/>
    <property type="evidence" value="ECO:0007669"/>
    <property type="project" value="UniProtKB-SubCell"/>
</dbReference>
<keyword evidence="7" id="KW-0626">Porin</keyword>
<dbReference type="Proteomes" id="UP001139319">
    <property type="component" value="Unassembled WGS sequence"/>
</dbReference>
<keyword evidence="3" id="KW-0813">Transport</keyword>
<keyword evidence="16" id="KW-1185">Reference proteome</keyword>
<keyword evidence="10" id="KW-0998">Cell outer membrane</keyword>
<evidence type="ECO:0000256" key="4">
    <source>
        <dbReference type="ARBA" id="ARBA00022452"/>
    </source>
</evidence>
<keyword evidence="13" id="KW-0732">Signal</keyword>
<dbReference type="PANTHER" id="PTHR30329:SF21">
    <property type="entry name" value="LIPOPROTEIN YIAD-RELATED"/>
    <property type="match status" value="1"/>
</dbReference>
<protein>
    <submittedName>
        <fullName evidence="15">Outer membrane beta-barrel protein</fullName>
    </submittedName>
</protein>
<evidence type="ECO:0000313" key="15">
    <source>
        <dbReference type="EMBL" id="MCP8899985.1"/>
    </source>
</evidence>
<dbReference type="InterPro" id="IPR011250">
    <property type="entry name" value="OMP/PagP_B-barrel"/>
</dbReference>
<organism evidence="15 16">
    <name type="scientific">Gilvimarinus xylanilyticus</name>
    <dbReference type="NCBI Taxonomy" id="2944139"/>
    <lineage>
        <taxon>Bacteria</taxon>
        <taxon>Pseudomonadati</taxon>
        <taxon>Pseudomonadota</taxon>
        <taxon>Gammaproteobacteria</taxon>
        <taxon>Cellvibrionales</taxon>
        <taxon>Cellvibrionaceae</taxon>
        <taxon>Gilvimarinus</taxon>
    </lineage>
</organism>
<evidence type="ECO:0000259" key="14">
    <source>
        <dbReference type="PROSITE" id="PS51123"/>
    </source>
</evidence>
<sequence>MKMKNGLPVIFSSVLALSGVVQADEFPHAKSGLYLGGQVGGSEFKSACHDMAIECEDDDEASGAFLGYRFNDYFAIEGGYHELGEATSWYPQARQGKKSEIWIEGYDLSVLVGLPLSDRWLAYARAGGFFYDANLVDGGDIFLEEQYGSEGWTETVGAGITFRATERLQTRLQYQYINEFGDDWASQPDVQAVTLGVLWQFGNVEGKSAAAPAPAPEPTPVAAPAPEPELQTEPVNVVTEFAFDSAVLQTPEALDHLVEDLNAEPELQVELLVTGYADGAGPAEYNMNLSKERAQVVHDYLVDKGISSSRITVNWKGETEAAGDYPNPEDRKVVVQTELPK</sequence>
<dbReference type="GO" id="GO:0046930">
    <property type="term" value="C:pore complex"/>
    <property type="evidence" value="ECO:0007669"/>
    <property type="project" value="UniProtKB-KW"/>
</dbReference>
<gene>
    <name evidence="15" type="ORF">M6D89_11810</name>
</gene>
<feature type="signal peptide" evidence="13">
    <location>
        <begin position="1"/>
        <end position="23"/>
    </location>
</feature>
<dbReference type="SUPFAM" id="SSF103088">
    <property type="entry name" value="OmpA-like"/>
    <property type="match status" value="1"/>
</dbReference>
<dbReference type="CDD" id="cd07185">
    <property type="entry name" value="OmpA_C-like"/>
    <property type="match status" value="1"/>
</dbReference>
<evidence type="ECO:0000256" key="1">
    <source>
        <dbReference type="ARBA" id="ARBA00004571"/>
    </source>
</evidence>
<reference evidence="15" key="1">
    <citation type="submission" date="2022-05" db="EMBL/GenBank/DDBJ databases">
        <authorList>
            <person name="Sun H.-N."/>
        </authorList>
    </citation>
    <scope>NUCLEOTIDE SEQUENCE</scope>
    <source>
        <strain evidence="15">HB14</strain>
    </source>
</reference>
<dbReference type="Pfam" id="PF01389">
    <property type="entry name" value="OmpA_membrane"/>
    <property type="match status" value="1"/>
</dbReference>
<dbReference type="InterPro" id="IPR002368">
    <property type="entry name" value="OmpA"/>
</dbReference>
<keyword evidence="6" id="KW-0406">Ion transport</keyword>
<dbReference type="SUPFAM" id="SSF56925">
    <property type="entry name" value="OMPA-like"/>
    <property type="match status" value="1"/>
</dbReference>
<proteinExistence type="inferred from homology"/>
<dbReference type="Gene3D" id="2.40.160.20">
    <property type="match status" value="1"/>
</dbReference>
<name>A0A9X2KWZ6_9GAMM</name>
<comment type="similarity">
    <text evidence="2">Belongs to the outer membrane OOP (TC 1.B.6) superfamily. OmpA family.</text>
</comment>
<evidence type="ECO:0000256" key="12">
    <source>
        <dbReference type="SAM" id="MobiDB-lite"/>
    </source>
</evidence>
<reference evidence="15" key="2">
    <citation type="submission" date="2023-01" db="EMBL/GenBank/DDBJ databases">
        <title>Gilvimarinus xylanilyticus HB14 isolated from Caulerpa lentillifera aquaculture base in Hainan, China.</title>
        <authorList>
            <person name="Zhang Y.-J."/>
        </authorList>
    </citation>
    <scope>NUCLEOTIDE SEQUENCE</scope>
    <source>
        <strain evidence="15">HB14</strain>
    </source>
</reference>
<dbReference type="GO" id="GO:0006811">
    <property type="term" value="P:monoatomic ion transport"/>
    <property type="evidence" value="ECO:0007669"/>
    <property type="project" value="UniProtKB-KW"/>
</dbReference>
<keyword evidence="4" id="KW-1134">Transmembrane beta strand</keyword>
<comment type="caution">
    <text evidence="15">The sequence shown here is derived from an EMBL/GenBank/DDBJ whole genome shotgun (WGS) entry which is preliminary data.</text>
</comment>
<dbReference type="InterPro" id="IPR006665">
    <property type="entry name" value="OmpA-like"/>
</dbReference>
<dbReference type="PANTHER" id="PTHR30329">
    <property type="entry name" value="STATOR ELEMENT OF FLAGELLAR MOTOR COMPLEX"/>
    <property type="match status" value="1"/>
</dbReference>
<keyword evidence="5" id="KW-0812">Transmembrane</keyword>
<dbReference type="EMBL" id="JAMFTH010000003">
    <property type="protein sequence ID" value="MCP8899985.1"/>
    <property type="molecule type" value="Genomic_DNA"/>
</dbReference>
<feature type="domain" description="OmpA-like" evidence="14">
    <location>
        <begin position="228"/>
        <end position="341"/>
    </location>
</feature>
<dbReference type="InterPro" id="IPR000498">
    <property type="entry name" value="OmpA-like_TM_dom"/>
</dbReference>
<accession>A0A9X2KWZ6</accession>
<feature type="region of interest" description="Disordered" evidence="12">
    <location>
        <begin position="319"/>
        <end position="341"/>
    </location>
</feature>
<evidence type="ECO:0000256" key="2">
    <source>
        <dbReference type="ARBA" id="ARBA00005710"/>
    </source>
</evidence>
<evidence type="ECO:0000256" key="5">
    <source>
        <dbReference type="ARBA" id="ARBA00022692"/>
    </source>
</evidence>
<dbReference type="InterPro" id="IPR050330">
    <property type="entry name" value="Bact_OuterMem_StrucFunc"/>
</dbReference>
<feature type="chain" id="PRO_5040810045" evidence="13">
    <location>
        <begin position="24"/>
        <end position="341"/>
    </location>
</feature>
<dbReference type="InterPro" id="IPR036737">
    <property type="entry name" value="OmpA-like_sf"/>
</dbReference>
<comment type="subcellular location">
    <subcellularLocation>
        <location evidence="1">Cell outer membrane</location>
        <topology evidence="1">Multi-pass membrane protein</topology>
    </subcellularLocation>
</comment>
<dbReference type="PROSITE" id="PS51123">
    <property type="entry name" value="OMPA_2"/>
    <property type="match status" value="1"/>
</dbReference>
<dbReference type="PRINTS" id="PR01021">
    <property type="entry name" value="OMPADOMAIN"/>
</dbReference>